<gene>
    <name evidence="2" type="ORF">GHT06_017481</name>
</gene>
<reference evidence="2 3" key="1">
    <citation type="submission" date="2022-05" db="EMBL/GenBank/DDBJ databases">
        <title>A multi-omics perspective on studying reproductive biology in Daphnia sinensis.</title>
        <authorList>
            <person name="Jia J."/>
        </authorList>
    </citation>
    <scope>NUCLEOTIDE SEQUENCE [LARGE SCALE GENOMIC DNA]</scope>
    <source>
        <strain evidence="2 3">WSL</strain>
    </source>
</reference>
<dbReference type="EMBL" id="WJBH02000006">
    <property type="protein sequence ID" value="KAI9557653.1"/>
    <property type="molecule type" value="Genomic_DNA"/>
</dbReference>
<feature type="compositionally biased region" description="Low complexity" evidence="1">
    <location>
        <begin position="12"/>
        <end position="21"/>
    </location>
</feature>
<comment type="caution">
    <text evidence="2">The sequence shown here is derived from an EMBL/GenBank/DDBJ whole genome shotgun (WGS) entry which is preliminary data.</text>
</comment>
<evidence type="ECO:0000256" key="1">
    <source>
        <dbReference type="SAM" id="MobiDB-lite"/>
    </source>
</evidence>
<evidence type="ECO:0000313" key="2">
    <source>
        <dbReference type="EMBL" id="KAI9557653.1"/>
    </source>
</evidence>
<accession>A0AAD5PTW1</accession>
<feature type="compositionally biased region" description="Acidic residues" evidence="1">
    <location>
        <begin position="116"/>
        <end position="136"/>
    </location>
</feature>
<feature type="compositionally biased region" description="Basic and acidic residues" evidence="1">
    <location>
        <begin position="137"/>
        <end position="148"/>
    </location>
</feature>
<keyword evidence="3" id="KW-1185">Reference proteome</keyword>
<dbReference type="AlphaFoldDB" id="A0AAD5PTW1"/>
<feature type="region of interest" description="Disordered" evidence="1">
    <location>
        <begin position="113"/>
        <end position="163"/>
    </location>
</feature>
<name>A0AAD5PTW1_9CRUS</name>
<organism evidence="2 3">
    <name type="scientific">Daphnia sinensis</name>
    <dbReference type="NCBI Taxonomy" id="1820382"/>
    <lineage>
        <taxon>Eukaryota</taxon>
        <taxon>Metazoa</taxon>
        <taxon>Ecdysozoa</taxon>
        <taxon>Arthropoda</taxon>
        <taxon>Crustacea</taxon>
        <taxon>Branchiopoda</taxon>
        <taxon>Diplostraca</taxon>
        <taxon>Cladocera</taxon>
        <taxon>Anomopoda</taxon>
        <taxon>Daphniidae</taxon>
        <taxon>Daphnia</taxon>
        <taxon>Daphnia similis group</taxon>
    </lineage>
</organism>
<proteinExistence type="predicted"/>
<evidence type="ECO:0000313" key="3">
    <source>
        <dbReference type="Proteomes" id="UP000820818"/>
    </source>
</evidence>
<feature type="region of interest" description="Disordered" evidence="1">
    <location>
        <begin position="1"/>
        <end position="44"/>
    </location>
</feature>
<protein>
    <submittedName>
        <fullName evidence="2">Uncharacterized protein</fullName>
    </submittedName>
</protein>
<sequence>MLADRGSGRGSPGPRLSGPTGCDRTGAAQAARGYPEANQPNQQRRLVHVRLRGVRRQLSSGNAGRERPRKRTIRASPIIIIYKNCLFEIGFIGTGTLMSSGKLKLWRTSQSGGNIGEDDEFGTDEDWNSVDADQDGIPDKPRPKEERPVVTTKPPRTTPRPTRPAAVFTAVEDVPAQPARPVPRPTLIPVEDMPQSFRPFQPFQQQPRPQFQPQQFQLQPQQFRFHPALEDPQFRREQQQEQQSRISSAAQLRFRSFLIPAAERIEVSKHNQIPGGYISAAENLNFMAAKSRKNEQLFANLNSREIAENQIHANSFAFDIDEKLKTIF</sequence>
<dbReference type="Proteomes" id="UP000820818">
    <property type="component" value="Linkage Group LG6"/>
</dbReference>